<evidence type="ECO:0000313" key="3">
    <source>
        <dbReference type="Proteomes" id="UP000515734"/>
    </source>
</evidence>
<feature type="transmembrane region" description="Helical" evidence="1">
    <location>
        <begin position="114"/>
        <end position="136"/>
    </location>
</feature>
<reference evidence="2 3" key="1">
    <citation type="submission" date="2020-07" db="EMBL/GenBank/DDBJ databases">
        <title>Complete genome sequence of Mycolicibacterium litorale like strain isolated from cardiac implantable electronic device infection.</title>
        <authorList>
            <person name="Fukano H."/>
            <person name="Miyama H."/>
            <person name="Hoshino Y."/>
        </authorList>
    </citation>
    <scope>NUCLEOTIDE SEQUENCE [LARGE SCALE GENOMIC DNA]</scope>
    <source>
        <strain evidence="2 3">NIIDNTM18</strain>
    </source>
</reference>
<feature type="transmembrane region" description="Helical" evidence="1">
    <location>
        <begin position="72"/>
        <end position="94"/>
    </location>
</feature>
<keyword evidence="1" id="KW-0472">Membrane</keyword>
<accession>A0A6S6PBV5</accession>
<protein>
    <submittedName>
        <fullName evidence="2">Uncharacterized protein</fullName>
    </submittedName>
</protein>
<evidence type="ECO:0000313" key="2">
    <source>
        <dbReference type="EMBL" id="BCI55097.1"/>
    </source>
</evidence>
<dbReference type="AlphaFoldDB" id="A0A6S6PBV5"/>
<organism evidence="2 3">
    <name type="scientific">Mycolicibacterium litorale</name>
    <dbReference type="NCBI Taxonomy" id="758802"/>
    <lineage>
        <taxon>Bacteria</taxon>
        <taxon>Bacillati</taxon>
        <taxon>Actinomycetota</taxon>
        <taxon>Actinomycetes</taxon>
        <taxon>Mycobacteriales</taxon>
        <taxon>Mycobacteriaceae</taxon>
        <taxon>Mycolicibacterium</taxon>
    </lineage>
</organism>
<keyword evidence="1" id="KW-0812">Transmembrane</keyword>
<evidence type="ECO:0000256" key="1">
    <source>
        <dbReference type="SAM" id="Phobius"/>
    </source>
</evidence>
<gene>
    <name evidence="2" type="ORF">NIIDNTM18_43750</name>
</gene>
<dbReference type="EMBL" id="AP023287">
    <property type="protein sequence ID" value="BCI55097.1"/>
    <property type="molecule type" value="Genomic_DNA"/>
</dbReference>
<keyword evidence="1" id="KW-1133">Transmembrane helix</keyword>
<dbReference type="PROSITE" id="PS51257">
    <property type="entry name" value="PROKAR_LIPOPROTEIN"/>
    <property type="match status" value="1"/>
</dbReference>
<dbReference type="InterPro" id="IPR011737">
    <property type="entry name" value="CHP02206_TP0381"/>
</dbReference>
<name>A0A6S6PBV5_9MYCO</name>
<dbReference type="NCBIfam" id="TIGR02206">
    <property type="entry name" value="intg_mem_TP0381"/>
    <property type="match status" value="1"/>
</dbReference>
<sequence>MTFGKETERPESCLHRRGIAGGHFALQACRQELLVAPRLGPRPFGEPIDGLAQSGRLECPGRSRLRWRDLRFAVIVTLTWFAVTFAFNTIFGTNHGYLNAKPPTASVLDALGPWPLYLLVEVAIVIGVWALMTWLWERSRQAAAEDVRVA</sequence>
<dbReference type="Proteomes" id="UP000515734">
    <property type="component" value="Chromosome"/>
</dbReference>
<proteinExistence type="predicted"/>
<dbReference type="Pfam" id="PF14808">
    <property type="entry name" value="TMEM164"/>
    <property type="match status" value="1"/>
</dbReference>